<evidence type="ECO:0000256" key="10">
    <source>
        <dbReference type="SAM" id="Phobius"/>
    </source>
</evidence>
<feature type="transmembrane region" description="Helical" evidence="10">
    <location>
        <begin position="20"/>
        <end position="37"/>
    </location>
</feature>
<accession>B6ADH1</accession>
<evidence type="ECO:0000256" key="3">
    <source>
        <dbReference type="ARBA" id="ARBA00022448"/>
    </source>
</evidence>
<dbReference type="SUPFAM" id="SSF103506">
    <property type="entry name" value="Mitochondrial carrier"/>
    <property type="match status" value="1"/>
</dbReference>
<dbReference type="PROSITE" id="PS50920">
    <property type="entry name" value="SOLCAR"/>
    <property type="match status" value="2"/>
</dbReference>
<comment type="subcellular location">
    <subcellularLocation>
        <location evidence="1">Membrane</location>
        <topology evidence="1">Multi-pass membrane protein</topology>
    </subcellularLocation>
</comment>
<organism evidence="11 12">
    <name type="scientific">Cryptosporidium muris (strain RN66)</name>
    <dbReference type="NCBI Taxonomy" id="441375"/>
    <lineage>
        <taxon>Eukaryota</taxon>
        <taxon>Sar</taxon>
        <taxon>Alveolata</taxon>
        <taxon>Apicomplexa</taxon>
        <taxon>Conoidasida</taxon>
        <taxon>Coccidia</taxon>
        <taxon>Eucoccidiorida</taxon>
        <taxon>Eimeriorina</taxon>
        <taxon>Cryptosporidiidae</taxon>
        <taxon>Cryptosporidium</taxon>
    </lineage>
</organism>
<evidence type="ECO:0000256" key="2">
    <source>
        <dbReference type="ARBA" id="ARBA00006375"/>
    </source>
</evidence>
<keyword evidence="5" id="KW-0677">Repeat</keyword>
<dbReference type="eggNOG" id="KOG0768">
    <property type="taxonomic scope" value="Eukaryota"/>
</dbReference>
<name>B6ADH1_CRYMR</name>
<dbReference type="AlphaFoldDB" id="B6ADH1"/>
<dbReference type="STRING" id="441375.B6ADH1"/>
<dbReference type="GeneID" id="6995804"/>
<evidence type="ECO:0000256" key="4">
    <source>
        <dbReference type="ARBA" id="ARBA00022692"/>
    </source>
</evidence>
<feature type="transmembrane region" description="Helical" evidence="10">
    <location>
        <begin position="63"/>
        <end position="90"/>
    </location>
</feature>
<keyword evidence="7 8" id="KW-0472">Membrane</keyword>
<dbReference type="GO" id="GO:0016020">
    <property type="term" value="C:membrane"/>
    <property type="evidence" value="ECO:0007669"/>
    <property type="project" value="UniProtKB-SubCell"/>
</dbReference>
<dbReference type="VEuPathDB" id="CryptoDB:CMU_007520"/>
<keyword evidence="6 10" id="KW-1133">Transmembrane helix</keyword>
<dbReference type="Pfam" id="PF00153">
    <property type="entry name" value="Mito_carr"/>
    <property type="match status" value="2"/>
</dbReference>
<evidence type="ECO:0000256" key="8">
    <source>
        <dbReference type="PROSITE-ProRule" id="PRU00282"/>
    </source>
</evidence>
<comment type="similarity">
    <text evidence="2 9">Belongs to the mitochondrial carrier (TC 2.A.29) family.</text>
</comment>
<evidence type="ECO:0000256" key="5">
    <source>
        <dbReference type="ARBA" id="ARBA00022737"/>
    </source>
</evidence>
<proteinExistence type="inferred from homology"/>
<dbReference type="PANTHER" id="PTHR45667">
    <property type="entry name" value="S-ADENOSYLMETHIONINE MITOCHONDRIAL CARRIER PROTEIN"/>
    <property type="match status" value="1"/>
</dbReference>
<dbReference type="OMA" id="NEAVFWC"/>
<keyword evidence="3 9" id="KW-0813">Transport</keyword>
<feature type="transmembrane region" description="Helical" evidence="10">
    <location>
        <begin position="202"/>
        <end position="222"/>
    </location>
</feature>
<keyword evidence="4 8" id="KW-0812">Transmembrane</keyword>
<feature type="repeat" description="Solcar" evidence="8">
    <location>
        <begin position="201"/>
        <end position="288"/>
    </location>
</feature>
<protein>
    <submittedName>
        <fullName evidence="11">Carrier protein, putative</fullName>
    </submittedName>
</protein>
<dbReference type="Gene3D" id="1.50.40.10">
    <property type="entry name" value="Mitochondrial carrier domain"/>
    <property type="match status" value="2"/>
</dbReference>
<sequence length="291" mass="33446">MQEAISEIRDDKKDDIIKHCISGGLAGIFVDMVFYPLDTLKTRRQSYFTSNHYLPLYRLNRIRTLYCGFITAVIGSFSASATFFGIYEYINRLMGGKERRTRDIILASVISEICSSIIRYPFETIKQNAQVISDTYSLRHLYKFKQIFLGIPKDLLSIWHLRSKSYMIQYGIFALYIRDIPFIAIELSLWEYIKAYSLHREFYSLSTMAGALSGGIAAALTMPMDTLKTRILTSKYPINRSDQVISIIKSIWKVHGIKGFFNGMSYRITLTSLGGYLYLGAFETFLNKMSV</sequence>
<feature type="repeat" description="Solcar" evidence="8">
    <location>
        <begin position="14"/>
        <end position="93"/>
    </location>
</feature>
<evidence type="ECO:0000256" key="7">
    <source>
        <dbReference type="ARBA" id="ARBA00023136"/>
    </source>
</evidence>
<dbReference type="InterPro" id="IPR018108">
    <property type="entry name" value="MCP_transmembrane"/>
</dbReference>
<dbReference type="InterPro" id="IPR023395">
    <property type="entry name" value="MCP_dom_sf"/>
</dbReference>
<evidence type="ECO:0000256" key="6">
    <source>
        <dbReference type="ARBA" id="ARBA00022989"/>
    </source>
</evidence>
<evidence type="ECO:0000256" key="1">
    <source>
        <dbReference type="ARBA" id="ARBA00004141"/>
    </source>
</evidence>
<evidence type="ECO:0000313" key="12">
    <source>
        <dbReference type="Proteomes" id="UP000001460"/>
    </source>
</evidence>
<feature type="transmembrane region" description="Helical" evidence="10">
    <location>
        <begin position="170"/>
        <end position="190"/>
    </location>
</feature>
<dbReference type="RefSeq" id="XP_002140611.1">
    <property type="nucleotide sequence ID" value="XM_002140575.1"/>
</dbReference>
<dbReference type="OrthoDB" id="276989at2759"/>
<keyword evidence="12" id="KW-1185">Reference proteome</keyword>
<gene>
    <name evidence="11" type="ORF">CMU_007520</name>
</gene>
<dbReference type="EMBL" id="DS989729">
    <property type="protein sequence ID" value="EEA06262.1"/>
    <property type="molecule type" value="Genomic_DNA"/>
</dbReference>
<dbReference type="Proteomes" id="UP000001460">
    <property type="component" value="Unassembled WGS sequence"/>
</dbReference>
<reference evidence="11" key="1">
    <citation type="submission" date="2008-06" db="EMBL/GenBank/DDBJ databases">
        <authorList>
            <person name="Lorenzi H."/>
            <person name="Inman J."/>
            <person name="Miller J."/>
            <person name="Schobel S."/>
            <person name="Amedeo P."/>
            <person name="Caler E.V."/>
            <person name="da Silva J."/>
        </authorList>
    </citation>
    <scope>NUCLEOTIDE SEQUENCE [LARGE SCALE GENOMIC DNA]</scope>
    <source>
        <strain evidence="11">RN66</strain>
    </source>
</reference>
<evidence type="ECO:0000256" key="9">
    <source>
        <dbReference type="RuleBase" id="RU000488"/>
    </source>
</evidence>
<evidence type="ECO:0000313" key="11">
    <source>
        <dbReference type="EMBL" id="EEA06262.1"/>
    </source>
</evidence>